<comment type="subcellular location">
    <subcellularLocation>
        <location evidence="7">Cell inner membrane</location>
        <topology evidence="7">Multi-pass membrane protein</topology>
    </subcellularLocation>
    <subcellularLocation>
        <location evidence="1">Cell membrane</location>
        <topology evidence="1">Multi-pass membrane protein</topology>
    </subcellularLocation>
</comment>
<dbReference type="PANTHER" id="PTHR30221">
    <property type="entry name" value="SMALL-CONDUCTANCE MECHANOSENSITIVE CHANNEL"/>
    <property type="match status" value="1"/>
</dbReference>
<organism evidence="11 12">
    <name type="scientific">Caulobacter ginsengisoli</name>
    <dbReference type="NCBI Taxonomy" id="400775"/>
    <lineage>
        <taxon>Bacteria</taxon>
        <taxon>Pseudomonadati</taxon>
        <taxon>Pseudomonadota</taxon>
        <taxon>Alphaproteobacteria</taxon>
        <taxon>Caulobacterales</taxon>
        <taxon>Caulobacteraceae</taxon>
        <taxon>Caulobacter</taxon>
    </lineage>
</organism>
<evidence type="ECO:0000313" key="11">
    <source>
        <dbReference type="EMBL" id="MDQ0464645.1"/>
    </source>
</evidence>
<dbReference type="SUPFAM" id="SSF82689">
    <property type="entry name" value="Mechanosensitive channel protein MscS (YggB), C-terminal domain"/>
    <property type="match status" value="1"/>
</dbReference>
<dbReference type="InterPro" id="IPR010920">
    <property type="entry name" value="LSM_dom_sf"/>
</dbReference>
<dbReference type="InterPro" id="IPR045275">
    <property type="entry name" value="MscS_archaea/bacteria_type"/>
</dbReference>
<feature type="transmembrane region" description="Helical" evidence="7">
    <location>
        <begin position="106"/>
        <end position="137"/>
    </location>
</feature>
<dbReference type="InterPro" id="IPR011066">
    <property type="entry name" value="MscS_channel_C_sf"/>
</dbReference>
<feature type="transmembrane region" description="Helical" evidence="7">
    <location>
        <begin position="82"/>
        <end position="100"/>
    </location>
</feature>
<dbReference type="SUPFAM" id="SSF82861">
    <property type="entry name" value="Mechanosensitive channel protein MscS (YggB), transmembrane region"/>
    <property type="match status" value="1"/>
</dbReference>
<name>A0ABU0IRK2_9CAUL</name>
<evidence type="ECO:0000256" key="2">
    <source>
        <dbReference type="ARBA" id="ARBA00008017"/>
    </source>
</evidence>
<comment type="caution">
    <text evidence="7">Lacks conserved residue(s) required for the propagation of feature annotation.</text>
</comment>
<keyword evidence="7" id="KW-0407">Ion channel</keyword>
<comment type="function">
    <text evidence="7">Mechanosensitive channel that participates in the regulation of osmotic pressure changes within the cell, opening in response to stretch forces in the membrane lipid bilayer, without the need for other proteins. Contributes to normal resistance to hypoosmotic shock. Forms an ion channel of 1.0 nanosiemens conductance with a slight preference for anions.</text>
</comment>
<keyword evidence="3" id="KW-1003">Cell membrane</keyword>
<keyword evidence="7" id="KW-0406">Ion transport</keyword>
<keyword evidence="5 7" id="KW-1133">Transmembrane helix</keyword>
<feature type="domain" description="Mechanosensitive ion channel MscS" evidence="9">
    <location>
        <begin position="125"/>
        <end position="189"/>
    </location>
</feature>
<evidence type="ECO:0000259" key="10">
    <source>
        <dbReference type="Pfam" id="PF21088"/>
    </source>
</evidence>
<dbReference type="Gene3D" id="2.30.30.60">
    <property type="match status" value="1"/>
</dbReference>
<evidence type="ECO:0000256" key="3">
    <source>
        <dbReference type="ARBA" id="ARBA00022475"/>
    </source>
</evidence>
<keyword evidence="12" id="KW-1185">Reference proteome</keyword>
<keyword evidence="7" id="KW-0813">Transport</keyword>
<dbReference type="InterPro" id="IPR011014">
    <property type="entry name" value="MscS_channel_TM-2"/>
</dbReference>
<dbReference type="InterPro" id="IPR023408">
    <property type="entry name" value="MscS_beta-dom_sf"/>
</dbReference>
<proteinExistence type="inferred from homology"/>
<feature type="compositionally biased region" description="Basic and acidic residues" evidence="8">
    <location>
        <begin position="275"/>
        <end position="290"/>
    </location>
</feature>
<evidence type="ECO:0000256" key="1">
    <source>
        <dbReference type="ARBA" id="ARBA00004651"/>
    </source>
</evidence>
<accession>A0ABU0IRK2</accession>
<dbReference type="Pfam" id="PF21088">
    <property type="entry name" value="MS_channel_1st"/>
    <property type="match status" value="1"/>
</dbReference>
<feature type="domain" description="Mechanosensitive ion channel transmembrane helices 2/3" evidence="10">
    <location>
        <begin position="82"/>
        <end position="122"/>
    </location>
</feature>
<evidence type="ECO:0000313" key="12">
    <source>
        <dbReference type="Proteomes" id="UP001228905"/>
    </source>
</evidence>
<feature type="region of interest" description="Disordered" evidence="8">
    <location>
        <begin position="274"/>
        <end position="298"/>
    </location>
</feature>
<sequence>MPSIDLSAVSRLIPHADTRGLVAAGFIDKASQFGVDLLVAGIILVGTFWAAGWSSSLVRGGFNRLNARHPTDPTVTGFFSSLVRYVVIIIGLVAVLQQLGVKTASILAVLGAASLAIGLALQGALANMAAGIMILLFRPYRVGDTIESAGKKGTVRALDLFFTELATDSNLKVLIPNGKVFGDVIVNHSAHGRVRLDLLFKLPVDTDLPPLMKGLIGRFEADERIDKTPEPRLEVTGMDKDNVELTAKLWAGRQDKTALSADVMLAVRELAAAKPEIRPEPVPDRPEGHRNPRSRRTA</sequence>
<dbReference type="Gene3D" id="1.10.287.1260">
    <property type="match status" value="1"/>
</dbReference>
<evidence type="ECO:0000256" key="8">
    <source>
        <dbReference type="SAM" id="MobiDB-lite"/>
    </source>
</evidence>
<dbReference type="InterPro" id="IPR006685">
    <property type="entry name" value="MscS_channel_2nd"/>
</dbReference>
<feature type="transmembrane region" description="Helical" evidence="7">
    <location>
        <begin position="37"/>
        <end position="62"/>
    </location>
</feature>
<comment type="subunit">
    <text evidence="7">Homoheptamer.</text>
</comment>
<evidence type="ECO:0000256" key="6">
    <source>
        <dbReference type="ARBA" id="ARBA00023136"/>
    </source>
</evidence>
<keyword evidence="6 7" id="KW-0472">Membrane</keyword>
<gene>
    <name evidence="11" type="ORF">QO010_002429</name>
</gene>
<dbReference type="EMBL" id="JAUSVS010000004">
    <property type="protein sequence ID" value="MDQ0464645.1"/>
    <property type="molecule type" value="Genomic_DNA"/>
</dbReference>
<keyword evidence="7" id="KW-0997">Cell inner membrane</keyword>
<evidence type="ECO:0000256" key="7">
    <source>
        <dbReference type="RuleBase" id="RU369025"/>
    </source>
</evidence>
<dbReference type="InterPro" id="IPR049142">
    <property type="entry name" value="MS_channel_1st"/>
</dbReference>
<dbReference type="Pfam" id="PF00924">
    <property type="entry name" value="MS_channel_2nd"/>
    <property type="match status" value="1"/>
</dbReference>
<comment type="caution">
    <text evidence="11">The sequence shown here is derived from an EMBL/GenBank/DDBJ whole genome shotgun (WGS) entry which is preliminary data.</text>
</comment>
<evidence type="ECO:0000256" key="4">
    <source>
        <dbReference type="ARBA" id="ARBA00022692"/>
    </source>
</evidence>
<comment type="similarity">
    <text evidence="2 7">Belongs to the MscS (TC 1.A.23) family.</text>
</comment>
<reference evidence="11 12" key="1">
    <citation type="submission" date="2023-07" db="EMBL/GenBank/DDBJ databases">
        <title>Genomic Encyclopedia of Type Strains, Phase IV (KMG-IV): sequencing the most valuable type-strain genomes for metagenomic binning, comparative biology and taxonomic classification.</title>
        <authorList>
            <person name="Goeker M."/>
        </authorList>
    </citation>
    <scope>NUCLEOTIDE SEQUENCE [LARGE SCALE GENOMIC DNA]</scope>
    <source>
        <strain evidence="11 12">DSM 18695</strain>
    </source>
</reference>
<dbReference type="Proteomes" id="UP001228905">
    <property type="component" value="Unassembled WGS sequence"/>
</dbReference>
<dbReference type="PANTHER" id="PTHR30221:SF8">
    <property type="entry name" value="SMALL-CONDUCTANCE MECHANOSENSITIVE CHANNEL"/>
    <property type="match status" value="1"/>
</dbReference>
<protein>
    <recommendedName>
        <fullName evidence="7">Small-conductance mechanosensitive channel</fullName>
    </recommendedName>
</protein>
<dbReference type="RefSeq" id="WP_307349459.1">
    <property type="nucleotide sequence ID" value="NZ_JAUSVS010000004.1"/>
</dbReference>
<evidence type="ECO:0000259" key="9">
    <source>
        <dbReference type="Pfam" id="PF00924"/>
    </source>
</evidence>
<dbReference type="SUPFAM" id="SSF50182">
    <property type="entry name" value="Sm-like ribonucleoproteins"/>
    <property type="match status" value="1"/>
</dbReference>
<evidence type="ECO:0000256" key="5">
    <source>
        <dbReference type="ARBA" id="ARBA00022989"/>
    </source>
</evidence>
<keyword evidence="4 7" id="KW-0812">Transmembrane</keyword>